<dbReference type="Proteomes" id="UP000701853">
    <property type="component" value="Chromosome 11"/>
</dbReference>
<name>A0A8J5YH80_9ROSI</name>
<gene>
    <name evidence="1" type="ORF">CXB51_028595</name>
</gene>
<protein>
    <submittedName>
        <fullName evidence="1">Uncharacterized protein</fullName>
    </submittedName>
</protein>
<dbReference type="AlphaFoldDB" id="A0A8J5YH80"/>
<evidence type="ECO:0000313" key="2">
    <source>
        <dbReference type="Proteomes" id="UP000701853"/>
    </source>
</evidence>
<proteinExistence type="predicted"/>
<accession>A0A8J5YH80</accession>
<reference evidence="1 2" key="1">
    <citation type="journal article" date="2021" name="bioRxiv">
        <title>The Gossypium anomalum genome as a resource for cotton improvement and evolutionary analysis of hybrid incompatibility.</title>
        <authorList>
            <person name="Grover C.E."/>
            <person name="Yuan D."/>
            <person name="Arick M.A."/>
            <person name="Miller E.R."/>
            <person name="Hu G."/>
            <person name="Peterson D.G."/>
            <person name="Wendel J.F."/>
            <person name="Udall J.A."/>
        </authorList>
    </citation>
    <scope>NUCLEOTIDE SEQUENCE [LARGE SCALE GENOMIC DNA]</scope>
    <source>
        <strain evidence="1">JFW-Udall</strain>
        <tissue evidence="1">Leaf</tissue>
    </source>
</reference>
<dbReference type="EMBL" id="JAHUZN010000011">
    <property type="protein sequence ID" value="KAG8478710.1"/>
    <property type="molecule type" value="Genomic_DNA"/>
</dbReference>
<evidence type="ECO:0000313" key="1">
    <source>
        <dbReference type="EMBL" id="KAG8478710.1"/>
    </source>
</evidence>
<dbReference type="OrthoDB" id="1000931at2759"/>
<sequence>MADGVFDSRKHSAALKIGKMTAETTSIVVVESLLLPYENFWGCASVKFPQVFREYNMEYKHDIISLLEPRVNGTKADNIIAKLGFQCSHLVEAIGYSKGI</sequence>
<organism evidence="1 2">
    <name type="scientific">Gossypium anomalum</name>
    <dbReference type="NCBI Taxonomy" id="47600"/>
    <lineage>
        <taxon>Eukaryota</taxon>
        <taxon>Viridiplantae</taxon>
        <taxon>Streptophyta</taxon>
        <taxon>Embryophyta</taxon>
        <taxon>Tracheophyta</taxon>
        <taxon>Spermatophyta</taxon>
        <taxon>Magnoliopsida</taxon>
        <taxon>eudicotyledons</taxon>
        <taxon>Gunneridae</taxon>
        <taxon>Pentapetalae</taxon>
        <taxon>rosids</taxon>
        <taxon>malvids</taxon>
        <taxon>Malvales</taxon>
        <taxon>Malvaceae</taxon>
        <taxon>Malvoideae</taxon>
        <taxon>Gossypium</taxon>
    </lineage>
</organism>
<keyword evidence="2" id="KW-1185">Reference proteome</keyword>
<comment type="caution">
    <text evidence="1">The sequence shown here is derived from an EMBL/GenBank/DDBJ whole genome shotgun (WGS) entry which is preliminary data.</text>
</comment>